<dbReference type="InterPro" id="IPR035994">
    <property type="entry name" value="Nucleoside_phosphorylase_sf"/>
</dbReference>
<evidence type="ECO:0000256" key="1">
    <source>
        <dbReference type="ARBA" id="ARBA00002678"/>
    </source>
</evidence>
<feature type="binding site" evidence="10">
    <location>
        <position position="194"/>
    </location>
    <ligand>
        <name>a purine D-ribonucleoside</name>
        <dbReference type="ChEBI" id="CHEBI:142355"/>
    </ligand>
</feature>
<feature type="binding site" evidence="10">
    <location>
        <position position="213"/>
    </location>
    <ligand>
        <name>phosphate</name>
        <dbReference type="ChEBI" id="CHEBI:43474"/>
    </ligand>
</feature>
<feature type="binding site" evidence="10">
    <location>
        <position position="236"/>
    </location>
    <ligand>
        <name>a purine D-ribonucleoside</name>
        <dbReference type="ChEBI" id="CHEBI:142355"/>
    </ligand>
</feature>
<feature type="domain" description="Nucleoside phosphorylase" evidence="11">
    <location>
        <begin position="24"/>
        <end position="270"/>
    </location>
</feature>
<dbReference type="PIRSF" id="PIRSF000477">
    <property type="entry name" value="PurNPase"/>
    <property type="match status" value="1"/>
</dbReference>
<dbReference type="AlphaFoldDB" id="A0A1M6FCI7"/>
<evidence type="ECO:0000256" key="7">
    <source>
        <dbReference type="ARBA" id="ARBA00022679"/>
    </source>
</evidence>
<evidence type="ECO:0000256" key="4">
    <source>
        <dbReference type="ARBA" id="ARBA00011233"/>
    </source>
</evidence>
<dbReference type="GO" id="GO:0009116">
    <property type="term" value="P:nucleoside metabolic process"/>
    <property type="evidence" value="ECO:0007669"/>
    <property type="project" value="InterPro"/>
</dbReference>
<gene>
    <name evidence="12" type="ORF">SAMN05444373_101624</name>
</gene>
<dbReference type="RefSeq" id="WP_149678473.1">
    <property type="nucleotide sequence ID" value="NZ_FQZP01000016.1"/>
</dbReference>
<keyword evidence="7 9" id="KW-0808">Transferase</keyword>
<feature type="binding site" evidence="10">
    <location>
        <position position="62"/>
    </location>
    <ligand>
        <name>phosphate</name>
        <dbReference type="ChEBI" id="CHEBI:43474"/>
    </ligand>
</feature>
<evidence type="ECO:0000313" key="12">
    <source>
        <dbReference type="EMBL" id="SHI95329.1"/>
    </source>
</evidence>
<proteinExistence type="inferred from homology"/>
<dbReference type="PANTHER" id="PTHR11904:SF9">
    <property type="entry name" value="PURINE NUCLEOSIDE PHOSPHORYLASE-RELATED"/>
    <property type="match status" value="1"/>
</dbReference>
<dbReference type="GO" id="GO:0005737">
    <property type="term" value="C:cytoplasm"/>
    <property type="evidence" value="ECO:0007669"/>
    <property type="project" value="TreeGrafter"/>
</dbReference>
<dbReference type="EMBL" id="FQZP01000016">
    <property type="protein sequence ID" value="SHI95329.1"/>
    <property type="molecule type" value="Genomic_DNA"/>
</dbReference>
<dbReference type="GO" id="GO:0004731">
    <property type="term" value="F:purine-nucleoside phosphorylase activity"/>
    <property type="evidence" value="ECO:0007669"/>
    <property type="project" value="UniProtKB-EC"/>
</dbReference>
<evidence type="ECO:0000256" key="6">
    <source>
        <dbReference type="ARBA" id="ARBA00022676"/>
    </source>
</evidence>
<dbReference type="SUPFAM" id="SSF53167">
    <property type="entry name" value="Purine and uridine phosphorylases"/>
    <property type="match status" value="1"/>
</dbReference>
<dbReference type="NCBIfam" id="NF006054">
    <property type="entry name" value="PRK08202.1"/>
    <property type="match status" value="1"/>
</dbReference>
<dbReference type="InterPro" id="IPR000845">
    <property type="entry name" value="Nucleoside_phosphorylase_d"/>
</dbReference>
<dbReference type="EC" id="2.4.2.1" evidence="9"/>
<accession>A0A1M6FCI7</accession>
<dbReference type="InterPro" id="IPR011268">
    <property type="entry name" value="Purine_phosphorylase"/>
</dbReference>
<evidence type="ECO:0000259" key="11">
    <source>
        <dbReference type="Pfam" id="PF01048"/>
    </source>
</evidence>
<dbReference type="Pfam" id="PF01048">
    <property type="entry name" value="PNP_UDP_1"/>
    <property type="match status" value="1"/>
</dbReference>
<keyword evidence="6 9" id="KW-0328">Glycosyltransferase</keyword>
<dbReference type="FunFam" id="3.40.50.1580:FF:000010">
    <property type="entry name" value="Purine nucleoside phosphorylase"/>
    <property type="match status" value="1"/>
</dbReference>
<organism evidence="12 13">
    <name type="scientific">Thermoclostridium caenicola</name>
    <dbReference type="NCBI Taxonomy" id="659425"/>
    <lineage>
        <taxon>Bacteria</taxon>
        <taxon>Bacillati</taxon>
        <taxon>Bacillota</taxon>
        <taxon>Clostridia</taxon>
        <taxon>Eubacteriales</taxon>
        <taxon>Oscillospiraceae</taxon>
        <taxon>Thermoclostridium</taxon>
    </lineage>
</organism>
<comment type="catalytic activity">
    <reaction evidence="8">
        <text>a purine 2'-deoxy-D-ribonucleoside + phosphate = a purine nucleobase + 2-deoxy-alpha-D-ribose 1-phosphate</text>
        <dbReference type="Rhea" id="RHEA:36431"/>
        <dbReference type="ChEBI" id="CHEBI:26386"/>
        <dbReference type="ChEBI" id="CHEBI:43474"/>
        <dbReference type="ChEBI" id="CHEBI:57259"/>
        <dbReference type="ChEBI" id="CHEBI:142361"/>
        <dbReference type="EC" id="2.4.2.1"/>
    </reaction>
</comment>
<dbReference type="OrthoDB" id="1523230at2"/>
<comment type="subunit">
    <text evidence="4">Homotrimer.</text>
</comment>
<dbReference type="InterPro" id="IPR018099">
    <property type="entry name" value="Purine_phosphorylase-2_CS"/>
</dbReference>
<dbReference type="UniPathway" id="UPA00606"/>
<evidence type="ECO:0000256" key="3">
    <source>
        <dbReference type="ARBA" id="ARBA00006751"/>
    </source>
</evidence>
<feature type="binding site" evidence="10">
    <location>
        <begin position="82"/>
        <end position="84"/>
    </location>
    <ligand>
        <name>phosphate</name>
        <dbReference type="ChEBI" id="CHEBI:43474"/>
    </ligand>
</feature>
<dbReference type="InterPro" id="IPR011270">
    <property type="entry name" value="Pur_Nuc_Pase_Ino/Guo-sp"/>
</dbReference>
<dbReference type="Gene3D" id="3.40.50.1580">
    <property type="entry name" value="Nucleoside phosphorylase domain"/>
    <property type="match status" value="1"/>
</dbReference>
<dbReference type="NCBIfam" id="TIGR01700">
    <property type="entry name" value="PNPH"/>
    <property type="match status" value="1"/>
</dbReference>
<name>A0A1M6FCI7_9FIRM</name>
<protein>
    <recommendedName>
        <fullName evidence="9">Purine nucleoside phosphorylase</fullName>
        <ecNumber evidence="9">2.4.2.1</ecNumber>
    </recommendedName>
    <alternativeName>
        <fullName evidence="9">Inosine-guanosine phosphorylase</fullName>
    </alternativeName>
</protein>
<evidence type="ECO:0000256" key="9">
    <source>
        <dbReference type="PIRNR" id="PIRNR000477"/>
    </source>
</evidence>
<dbReference type="PANTHER" id="PTHR11904">
    <property type="entry name" value="METHYLTHIOADENOSINE/PURINE NUCLEOSIDE PHOSPHORYLASE"/>
    <property type="match status" value="1"/>
</dbReference>
<reference evidence="12 13" key="1">
    <citation type="submission" date="2016-11" db="EMBL/GenBank/DDBJ databases">
        <authorList>
            <person name="Varghese N."/>
            <person name="Submissions S."/>
        </authorList>
    </citation>
    <scope>NUCLEOTIDE SEQUENCE [LARGE SCALE GENOMIC DNA]</scope>
    <source>
        <strain evidence="12 13">DSM 19027</strain>
    </source>
</reference>
<evidence type="ECO:0000256" key="10">
    <source>
        <dbReference type="PIRSR" id="PIRSR000477-2"/>
    </source>
</evidence>
<keyword evidence="13" id="KW-1185">Reference proteome</keyword>
<dbReference type="Proteomes" id="UP000324781">
    <property type="component" value="Unassembled WGS sequence"/>
</dbReference>
<keyword evidence="5" id="KW-0597">Phosphoprotein</keyword>
<comment type="similarity">
    <text evidence="3 9">Belongs to the PNP/MTAP phosphorylase family.</text>
</comment>
<feature type="binding site" evidence="10">
    <location>
        <position position="31"/>
    </location>
    <ligand>
        <name>phosphate</name>
        <dbReference type="ChEBI" id="CHEBI:43474"/>
    </ligand>
</feature>
<evidence type="ECO:0000256" key="2">
    <source>
        <dbReference type="ARBA" id="ARBA00005058"/>
    </source>
</evidence>
<feature type="binding site" evidence="10">
    <location>
        <position position="114"/>
    </location>
    <ligand>
        <name>phosphate</name>
        <dbReference type="ChEBI" id="CHEBI:43474"/>
    </ligand>
</feature>
<comment type="function">
    <text evidence="1">The purine nucleoside phosphorylases catalyze the phosphorolytic breakdown of the N-glycosidic bond in the beta-(deoxy)ribonucleoside molecules, with the formation of the corresponding free purine bases and pentose-1-phosphate. Cleaves guanosine, inosine, 2'-deoxyguanosine and 2'-deoxyinosine.</text>
</comment>
<sequence length="274" mass="30046">MKDMKKKLEKTVEYLKGMIDGVPEIAVILGSGLGRLADFIEGKQEIPYGEIPNFPNTTVPGHEGKLIFGRLGDRNVVAMKGRFHYYEGHDMSTVVYPVRAFGLLGIKNLIVTNAAGGVNTGFEPGDLMLIRDHISFFAENPLRGENLDELGPRFPDMSAAYDRTLQKVAQACAERIGIDLKYGVYAYCKGPSFETPAEIRALRALGADAVGMSTVPEVIVARHMGMRVLGISCITNMAAGILDQPLTHEEVMETGKKVEQKFSSLVKEIVSQWP</sequence>
<dbReference type="CDD" id="cd09009">
    <property type="entry name" value="PNP-EcPNPII_like"/>
    <property type="match status" value="1"/>
</dbReference>
<evidence type="ECO:0000256" key="8">
    <source>
        <dbReference type="ARBA" id="ARBA00048556"/>
    </source>
</evidence>
<evidence type="ECO:0000313" key="13">
    <source>
        <dbReference type="Proteomes" id="UP000324781"/>
    </source>
</evidence>
<evidence type="ECO:0000256" key="5">
    <source>
        <dbReference type="ARBA" id="ARBA00022553"/>
    </source>
</evidence>
<dbReference type="PROSITE" id="PS01240">
    <property type="entry name" value="PNP_MTAP_2"/>
    <property type="match status" value="1"/>
</dbReference>
<dbReference type="NCBIfam" id="TIGR01697">
    <property type="entry name" value="PNPH-PUNA-XAPA"/>
    <property type="match status" value="1"/>
</dbReference>
<comment type="pathway">
    <text evidence="2 9">Purine metabolism; purine nucleoside salvage.</text>
</comment>